<evidence type="ECO:0000256" key="2">
    <source>
        <dbReference type="ARBA" id="ARBA00022679"/>
    </source>
</evidence>
<dbReference type="Pfam" id="PF13439">
    <property type="entry name" value="Glyco_transf_4"/>
    <property type="match status" value="1"/>
</dbReference>
<dbReference type="InterPro" id="IPR001296">
    <property type="entry name" value="Glyco_trans_1"/>
</dbReference>
<proteinExistence type="predicted"/>
<dbReference type="PANTHER" id="PTHR45947:SF3">
    <property type="entry name" value="SULFOQUINOVOSYL TRANSFERASE SQD2"/>
    <property type="match status" value="1"/>
</dbReference>
<dbReference type="GO" id="GO:1901137">
    <property type="term" value="P:carbohydrate derivative biosynthetic process"/>
    <property type="evidence" value="ECO:0007669"/>
    <property type="project" value="UniProtKB-ARBA"/>
</dbReference>
<evidence type="ECO:0000259" key="3">
    <source>
        <dbReference type="Pfam" id="PF00534"/>
    </source>
</evidence>
<dbReference type="InterPro" id="IPR050194">
    <property type="entry name" value="Glycosyltransferase_grp1"/>
</dbReference>
<feature type="domain" description="Glycosyltransferase subfamily 4-like N-terminal" evidence="4">
    <location>
        <begin position="15"/>
        <end position="171"/>
    </location>
</feature>
<evidence type="ECO:0000256" key="1">
    <source>
        <dbReference type="ARBA" id="ARBA00022676"/>
    </source>
</evidence>
<feature type="domain" description="Glycosyl transferase family 1" evidence="3">
    <location>
        <begin position="189"/>
        <end position="354"/>
    </location>
</feature>
<dbReference type="AlphaFoldDB" id="A0AAU7QSY0"/>
<accession>A0AAU7QSY0</accession>
<keyword evidence="2 5" id="KW-0808">Transferase</keyword>
<reference evidence="5" key="1">
    <citation type="submission" date="2024-06" db="EMBL/GenBank/DDBJ databases">
        <title>Micromonospora sp. strain HUAS YX12 genome sequences.</title>
        <authorList>
            <person name="Mo P."/>
        </authorList>
    </citation>
    <scope>NUCLEOTIDE SEQUENCE</scope>
    <source>
        <strain evidence="5">HUAS YX12</strain>
    </source>
</reference>
<dbReference type="SUPFAM" id="SSF53756">
    <property type="entry name" value="UDP-Glycosyltransferase/glycogen phosphorylase"/>
    <property type="match status" value="1"/>
</dbReference>
<keyword evidence="1 5" id="KW-0328">Glycosyltransferase</keyword>
<dbReference type="RefSeq" id="WP_349875856.1">
    <property type="nucleotide sequence ID" value="NZ_CP157974.1"/>
</dbReference>
<dbReference type="GO" id="GO:0016758">
    <property type="term" value="F:hexosyltransferase activity"/>
    <property type="evidence" value="ECO:0007669"/>
    <property type="project" value="TreeGrafter"/>
</dbReference>
<gene>
    <name evidence="5" type="ORF">ABIH81_16620</name>
</gene>
<dbReference type="EC" id="2.4.-.-" evidence="5"/>
<evidence type="ECO:0000259" key="4">
    <source>
        <dbReference type="Pfam" id="PF13439"/>
    </source>
</evidence>
<dbReference type="Gene3D" id="3.40.50.2000">
    <property type="entry name" value="Glycogen Phosphorylase B"/>
    <property type="match status" value="2"/>
</dbReference>
<dbReference type="CDD" id="cd03801">
    <property type="entry name" value="GT4_PimA-like"/>
    <property type="match status" value="1"/>
</dbReference>
<dbReference type="PANTHER" id="PTHR45947">
    <property type="entry name" value="SULFOQUINOVOSYL TRANSFERASE SQD2"/>
    <property type="match status" value="1"/>
</dbReference>
<protein>
    <submittedName>
        <fullName evidence="5">Glycosyltransferase family 4 protein</fullName>
        <ecNumber evidence="5">2.4.-.-</ecNumber>
    </submittedName>
</protein>
<evidence type="ECO:0000313" key="5">
    <source>
        <dbReference type="EMBL" id="XBT79316.1"/>
    </source>
</evidence>
<sequence>MSRTLLITNDFPPRPGGIQSFVHNLAVRQQPGSVVVYASSWRGAEKFDADQPFEVVRERTRVLLPTPLIARRAARLARTYDCDTVWFGAAAPLGLLAAGLRRRAGIRRAVALTHGHEVGWAALPGARSALRRIGRGVDVTTYLGEYTRARLARVLDGLTELRRLAPGVDVDTYHPEVDGGRVRSRLGLADRPVVVCVSRLVPRKGQDMLIRALPEIRRRVPDAALLVVGGGPYRSALEKLARQTGLERDVVFTGSVPSAELPAHYAAGDVYAMPCRTRNRGLDVEGLGIVYLEASATGLPVVAGDSGGAPDAVREGETGYVVGGRDVAQLADRVATLLADRDLARQFGAAGRAWVEREWRWETQAQRMAALLAG</sequence>
<dbReference type="InterPro" id="IPR028098">
    <property type="entry name" value="Glyco_trans_4-like_N"/>
</dbReference>
<dbReference type="FunFam" id="3.40.50.2000:FF:000069">
    <property type="entry name" value="Alpha-(1-6)-phosphatidylinositol monomannoside mannosyltransferase"/>
    <property type="match status" value="1"/>
</dbReference>
<dbReference type="EMBL" id="CP157974">
    <property type="protein sequence ID" value="XBT79316.1"/>
    <property type="molecule type" value="Genomic_DNA"/>
</dbReference>
<name>A0AAU7QSY0_9ACTN</name>
<dbReference type="Pfam" id="PF00534">
    <property type="entry name" value="Glycos_transf_1"/>
    <property type="match status" value="1"/>
</dbReference>
<organism evidence="5">
    <name type="scientific">Micromonospora sp. HUAS YX12</name>
    <dbReference type="NCBI Taxonomy" id="3156396"/>
    <lineage>
        <taxon>Bacteria</taxon>
        <taxon>Bacillati</taxon>
        <taxon>Actinomycetota</taxon>
        <taxon>Actinomycetes</taxon>
        <taxon>Micromonosporales</taxon>
        <taxon>Micromonosporaceae</taxon>
        <taxon>Micromonospora</taxon>
    </lineage>
</organism>